<feature type="region of interest" description="Disordered" evidence="12">
    <location>
        <begin position="1264"/>
        <end position="1385"/>
    </location>
</feature>
<gene>
    <name evidence="16" type="primary">TSHR</name>
    <name evidence="16" type="ORF">TNIN_377971</name>
</gene>
<name>A0A8X6XTS5_9ARAC</name>
<feature type="transmembrane region" description="Helical" evidence="13">
    <location>
        <begin position="1016"/>
        <end position="1038"/>
    </location>
</feature>
<evidence type="ECO:0000259" key="14">
    <source>
        <dbReference type="PROSITE" id="PS50144"/>
    </source>
</evidence>
<keyword evidence="9 13" id="KW-0472">Membrane</keyword>
<dbReference type="InterPro" id="IPR032675">
    <property type="entry name" value="LRR_dom_sf"/>
</dbReference>
<dbReference type="GO" id="GO:0005886">
    <property type="term" value="C:plasma membrane"/>
    <property type="evidence" value="ECO:0007669"/>
    <property type="project" value="UniProtKB-SubCell"/>
</dbReference>
<dbReference type="PROSITE" id="PS50262">
    <property type="entry name" value="G_PROTEIN_RECEP_F1_2"/>
    <property type="match status" value="1"/>
</dbReference>
<evidence type="ECO:0000313" key="17">
    <source>
        <dbReference type="Proteomes" id="UP000886998"/>
    </source>
</evidence>
<feature type="region of interest" description="Disordered" evidence="12">
    <location>
        <begin position="1482"/>
        <end position="1590"/>
    </location>
</feature>
<dbReference type="EMBL" id="BMAV01012183">
    <property type="protein sequence ID" value="GFY58632.1"/>
    <property type="molecule type" value="Genomic_DNA"/>
</dbReference>
<feature type="transmembrane region" description="Helical" evidence="13">
    <location>
        <begin position="974"/>
        <end position="995"/>
    </location>
</feature>
<feature type="compositionally biased region" description="Polar residues" evidence="12">
    <location>
        <begin position="1673"/>
        <end position="1692"/>
    </location>
</feature>
<keyword evidence="10 16" id="KW-0675">Receptor</keyword>
<dbReference type="PRINTS" id="PR00237">
    <property type="entry name" value="GPCRRHODOPSN"/>
</dbReference>
<evidence type="ECO:0000256" key="3">
    <source>
        <dbReference type="ARBA" id="ARBA00022475"/>
    </source>
</evidence>
<dbReference type="InterPro" id="IPR008974">
    <property type="entry name" value="TRAF-like"/>
</dbReference>
<dbReference type="InterPro" id="IPR002083">
    <property type="entry name" value="MATH/TRAF_dom"/>
</dbReference>
<feature type="compositionally biased region" description="Low complexity" evidence="12">
    <location>
        <begin position="1288"/>
        <end position="1299"/>
    </location>
</feature>
<dbReference type="GO" id="GO:0009755">
    <property type="term" value="P:hormone-mediated signaling pathway"/>
    <property type="evidence" value="ECO:0007669"/>
    <property type="project" value="TreeGrafter"/>
</dbReference>
<feature type="compositionally biased region" description="Polar residues" evidence="12">
    <location>
        <begin position="1535"/>
        <end position="1546"/>
    </location>
</feature>
<dbReference type="PRINTS" id="PR00373">
    <property type="entry name" value="GLYCHORMONER"/>
</dbReference>
<evidence type="ECO:0000256" key="4">
    <source>
        <dbReference type="ARBA" id="ARBA00022614"/>
    </source>
</evidence>
<keyword evidence="3" id="KW-1003">Cell membrane</keyword>
<keyword evidence="6" id="KW-0677">Repeat</keyword>
<dbReference type="GO" id="GO:0016500">
    <property type="term" value="F:protein-hormone receptor activity"/>
    <property type="evidence" value="ECO:0007669"/>
    <property type="project" value="InterPro"/>
</dbReference>
<feature type="compositionally biased region" description="Polar residues" evidence="12">
    <location>
        <begin position="1189"/>
        <end position="1203"/>
    </location>
</feature>
<sequence>MPVRRMSAIIKRHFKALGSCLMKWCLSQTRQLNISQTHLDMANNNTENDLAPFTYIWTIENYPKLDYNGKVLSPKFTLDSMEETNWYVEIIMSHYLNLFECALWRGEDKGPPSIEIDFELSILAANGTPLIQKMKKGAFKKETGVSITEFKDIDFFSRRNEFLPRNSLTIRYRIWRKAAIISITNLYVARTRLGMKYKSFMWILHNFSALQPLEERSRILRFTIDGFELFLKLCLFLANRNDMEHLWLKITDTNVTKKFHISWEISLVGVGGKAHFCEKNFGDMGCPKSKELLVRVFAKNTLRSYKSFFFPFDAVYLKCEVEIGIGDIWNHIEFLKSNVVEKLGSKIEDSVQDFHCLEVQETIENESSIEDDFQDLTLSDQEDNPSTQGLILRDMLATNNDEGTHSARTSDEKYNTFCHLIEYVEKGSLKVTDWKSSSDLVTIAEEHKLGNLKDECFAFLKNNLSLSNIFDVIKLANSYKEENFWRAVEQFFLEHDTTILNSKMWKELKRDNPREALNILERVYRRKIEVFEVAVEIHGNTLTQFPEAVASLPVLRELIFSNNLITELSDTAFRKNPKLTLLEMGGNPITKVGGSTFSHLPNLKKLRVSEARQMEHFPDLTGTSALEMLTLDRANLKHIPEDLCEKIPLLKRLILRSNKISILPNLQECKELRQIDFSYNEITSLEDSLFQHQSKLVDLFIGFNFIRYIPEDAFYGLHNLQVLNLGENKFSTLPTEGLQNLRQLKTFNNKNLRDFPVPEHFPKVHTLALSYAYHCCIFRPLARRLPLPATLKETIVWLSREDVDMEAWSTNITDVWPGYENFSSKFEEFASQLWKTFGRDYTIPDNLAQLTEEYFQDYKISQGPEIAGHDKQPVQCMPEPGPFMPCEDLFGWWSLRCGVWVVFLLAMLGNGVVVIVLIFGRSKIDVPRFLVCNLAMADFFMGIYLGILAVVDASTLGEFRVYAIQWQMSAGCQIAGFLGVLSSELSVYTLAVITLERNYAITHAMHLNKRLSLKHAGYIMGAGWTFALLMAILPLFGISDYRKFAVCLPFETEDPWSLTYVVFLILINGVAFLTLMGCYLKMYWVIRGSQAWNSNDSRIAKRMALLVITDFICWAPIAFFSLTAVSGANLISLEEAKVFTIFVLPLNSCANPFLYAIFTKQFKKDCVLICKRIEESRVTRGIGRCRHSSNFSNRHTPANTNSAGERKSGGTHAAYDKQPVCQCGAHLKVPMGAKYVEPPQTEARWKSLARRYLMFQFNRREANELPNSRSGAYAQRHGRQEPMQKRGSSISSDNFSSRSDSWRQGNFPLRLLERGARRNSWTGSTQKSSQDSNNSCSRQDSSSTSTFRLSRSSVSSDASSSRPGSSIKERAASYRKGAGGPNVEIQPRFTRGVTIANLREKPRLCRQGAVMEEVSLPTRSSVYRGGPTETAIMRKAQPIAPVPKKGVCSTCGRRETLPSLRFKSKELEDKFNCFYNRLVETSNEESSEVNTSKDDHALSTDRSTDDRKTDSGKETADTSLSEQPSEDFDARASPVENQYVTTTIRVNNARPGPSHYGGFSASAPRKESHDRRPSPSVHISSDNISKSKSRSMSNLGLDFKLFSKQRKAVSDNSLKKISLKNLPHFLRSLSSQSTQNSSQKANLCHKSQSGQLTPYSMTPRPIPYCRSEATIVNKSPDSGRTPTWSPHGSLNKFSDDEVSSADDADIDEEEDAGNERVKVLVKRKLNHAERTKMDEGIAADVVVSQQTPLCGTISSTSDDTPLIDREVKPAS</sequence>
<feature type="region of interest" description="Disordered" evidence="12">
    <location>
        <begin position="1752"/>
        <end position="1771"/>
    </location>
</feature>
<feature type="transmembrane region" description="Helical" evidence="13">
    <location>
        <begin position="1103"/>
        <end position="1126"/>
    </location>
</feature>
<dbReference type="InterPro" id="IPR011333">
    <property type="entry name" value="SKP1/BTB/POZ_sf"/>
</dbReference>
<dbReference type="Gene3D" id="3.80.10.10">
    <property type="entry name" value="Ribonuclease Inhibitor"/>
    <property type="match status" value="1"/>
</dbReference>
<feature type="domain" description="MATH" evidence="14">
    <location>
        <begin position="52"/>
        <end position="174"/>
    </location>
</feature>
<evidence type="ECO:0000256" key="12">
    <source>
        <dbReference type="SAM" id="MobiDB-lite"/>
    </source>
</evidence>
<dbReference type="CDD" id="cd15136">
    <property type="entry name" value="7tmA_Glyco_hormone_R"/>
    <property type="match status" value="1"/>
</dbReference>
<evidence type="ECO:0000256" key="5">
    <source>
        <dbReference type="ARBA" id="ARBA00022692"/>
    </source>
</evidence>
<comment type="subcellular location">
    <subcellularLocation>
        <location evidence="1">Cell membrane</location>
        <topology evidence="1">Multi-pass membrane protein</topology>
    </subcellularLocation>
</comment>
<proteinExistence type="inferred from homology"/>
<dbReference type="PANTHER" id="PTHR24372">
    <property type="entry name" value="GLYCOPROTEIN HORMONE RECEPTOR"/>
    <property type="match status" value="1"/>
</dbReference>
<feature type="region of interest" description="Disordered" evidence="12">
    <location>
        <begin position="1673"/>
        <end position="1713"/>
    </location>
</feature>
<keyword evidence="17" id="KW-1185">Reference proteome</keyword>
<keyword evidence="8" id="KW-0297">G-protein coupled receptor</keyword>
<dbReference type="Gene3D" id="3.30.710.10">
    <property type="entry name" value="Potassium Channel Kv1.1, Chain A"/>
    <property type="match status" value="1"/>
</dbReference>
<keyword evidence="4" id="KW-0433">Leucine-rich repeat</keyword>
<evidence type="ECO:0000256" key="10">
    <source>
        <dbReference type="ARBA" id="ARBA00023170"/>
    </source>
</evidence>
<comment type="similarity">
    <text evidence="2">Belongs to the G-protein coupled receptor 1 family.</text>
</comment>
<feature type="region of interest" description="Disordered" evidence="12">
    <location>
        <begin position="1189"/>
        <end position="1212"/>
    </location>
</feature>
<feature type="compositionally biased region" description="Acidic residues" evidence="12">
    <location>
        <begin position="1696"/>
        <end position="1712"/>
    </location>
</feature>
<evidence type="ECO:0000256" key="2">
    <source>
        <dbReference type="ARBA" id="ARBA00010663"/>
    </source>
</evidence>
<evidence type="ECO:0000313" key="16">
    <source>
        <dbReference type="EMBL" id="GFY58632.1"/>
    </source>
</evidence>
<feature type="compositionally biased region" description="Low complexity" evidence="12">
    <location>
        <begin position="1630"/>
        <end position="1639"/>
    </location>
</feature>
<keyword evidence="5 13" id="KW-0812">Transmembrane</keyword>
<feature type="transmembrane region" description="Helical" evidence="13">
    <location>
        <begin position="1058"/>
        <end position="1082"/>
    </location>
</feature>
<feature type="compositionally biased region" description="Basic and acidic residues" evidence="12">
    <location>
        <begin position="1564"/>
        <end position="1573"/>
    </location>
</feature>
<feature type="compositionally biased region" description="Low complexity" evidence="12">
    <location>
        <begin position="1579"/>
        <end position="1590"/>
    </location>
</feature>
<dbReference type="InterPro" id="IPR000276">
    <property type="entry name" value="GPCR_Rhodpsn"/>
</dbReference>
<dbReference type="GO" id="GO:0007189">
    <property type="term" value="P:adenylate cyclase-activating G protein-coupled receptor signaling pathway"/>
    <property type="evidence" value="ECO:0007669"/>
    <property type="project" value="TreeGrafter"/>
</dbReference>
<protein>
    <submittedName>
        <fullName evidence="16">Thyrotropin receptor</fullName>
    </submittedName>
</protein>
<dbReference type="Gene3D" id="2.60.210.10">
    <property type="entry name" value="Apoptosis, Tumor Necrosis Factor Receptor Associated Protein 2, Chain A"/>
    <property type="match status" value="1"/>
</dbReference>
<dbReference type="PROSITE" id="PS51450">
    <property type="entry name" value="LRR"/>
    <property type="match status" value="2"/>
</dbReference>
<evidence type="ECO:0000256" key="8">
    <source>
        <dbReference type="ARBA" id="ARBA00023040"/>
    </source>
</evidence>
<feature type="compositionally biased region" description="Basic and acidic residues" evidence="12">
    <location>
        <begin position="1762"/>
        <end position="1771"/>
    </location>
</feature>
<feature type="compositionally biased region" description="Basic and acidic residues" evidence="12">
    <location>
        <begin position="1491"/>
        <end position="1516"/>
    </location>
</feature>
<keyword evidence="7 13" id="KW-1133">Transmembrane helix</keyword>
<dbReference type="InterPro" id="IPR001611">
    <property type="entry name" value="Leu-rich_rpt"/>
</dbReference>
<dbReference type="SUPFAM" id="SSF52058">
    <property type="entry name" value="L domain-like"/>
    <property type="match status" value="1"/>
</dbReference>
<evidence type="ECO:0000256" key="11">
    <source>
        <dbReference type="ARBA" id="ARBA00023224"/>
    </source>
</evidence>
<dbReference type="InterPro" id="IPR017452">
    <property type="entry name" value="GPCR_Rhodpsn_7TM"/>
</dbReference>
<dbReference type="CDD" id="cd00121">
    <property type="entry name" value="MATH"/>
    <property type="match status" value="1"/>
</dbReference>
<feature type="domain" description="G-protein coupled receptors family 1 profile" evidence="15">
    <location>
        <begin position="909"/>
        <end position="1155"/>
    </location>
</feature>
<evidence type="ECO:0000256" key="9">
    <source>
        <dbReference type="ARBA" id="ARBA00023136"/>
    </source>
</evidence>
<dbReference type="PROSITE" id="PS50144">
    <property type="entry name" value="MATH"/>
    <property type="match status" value="1"/>
</dbReference>
<evidence type="ECO:0000256" key="1">
    <source>
        <dbReference type="ARBA" id="ARBA00004651"/>
    </source>
</evidence>
<dbReference type="Pfam" id="PF13855">
    <property type="entry name" value="LRR_8"/>
    <property type="match status" value="2"/>
</dbReference>
<dbReference type="SUPFAM" id="SSF49599">
    <property type="entry name" value="TRAF domain-like"/>
    <property type="match status" value="1"/>
</dbReference>
<feature type="region of interest" description="Disordered" evidence="12">
    <location>
        <begin position="1630"/>
        <end position="1659"/>
    </location>
</feature>
<dbReference type="Gene3D" id="1.20.1070.10">
    <property type="entry name" value="Rhodopsin 7-helix transmembrane proteins"/>
    <property type="match status" value="1"/>
</dbReference>
<keyword evidence="11" id="KW-0807">Transducer</keyword>
<feature type="transmembrane region" description="Helical" evidence="13">
    <location>
        <begin position="898"/>
        <end position="919"/>
    </location>
</feature>
<organism evidence="16 17">
    <name type="scientific">Trichonephila inaurata madagascariensis</name>
    <dbReference type="NCBI Taxonomy" id="2747483"/>
    <lineage>
        <taxon>Eukaryota</taxon>
        <taxon>Metazoa</taxon>
        <taxon>Ecdysozoa</taxon>
        <taxon>Arthropoda</taxon>
        <taxon>Chelicerata</taxon>
        <taxon>Arachnida</taxon>
        <taxon>Araneae</taxon>
        <taxon>Araneomorphae</taxon>
        <taxon>Entelegynae</taxon>
        <taxon>Araneoidea</taxon>
        <taxon>Nephilidae</taxon>
        <taxon>Trichonephila</taxon>
        <taxon>Trichonephila inaurata</taxon>
    </lineage>
</organism>
<evidence type="ECO:0000256" key="6">
    <source>
        <dbReference type="ARBA" id="ARBA00022737"/>
    </source>
</evidence>
<dbReference type="GO" id="GO:0008528">
    <property type="term" value="F:G protein-coupled peptide receptor activity"/>
    <property type="evidence" value="ECO:0007669"/>
    <property type="project" value="TreeGrafter"/>
</dbReference>
<accession>A0A8X6XTS5</accession>
<evidence type="ECO:0000256" key="13">
    <source>
        <dbReference type="SAM" id="Phobius"/>
    </source>
</evidence>
<dbReference type="InterPro" id="IPR002131">
    <property type="entry name" value="Gphrmn_rcpt_fam"/>
</dbReference>
<dbReference type="Proteomes" id="UP000886998">
    <property type="component" value="Unassembled WGS sequence"/>
</dbReference>
<comment type="caution">
    <text evidence="16">The sequence shown here is derived from an EMBL/GenBank/DDBJ whole genome shotgun (WGS) entry which is preliminary data.</text>
</comment>
<evidence type="ECO:0000256" key="7">
    <source>
        <dbReference type="ARBA" id="ARBA00022989"/>
    </source>
</evidence>
<dbReference type="SMART" id="SM00369">
    <property type="entry name" value="LRR_TYP"/>
    <property type="match status" value="7"/>
</dbReference>
<feature type="compositionally biased region" description="Polar residues" evidence="12">
    <location>
        <begin position="1645"/>
        <end position="1656"/>
    </location>
</feature>
<dbReference type="SUPFAM" id="SSF81321">
    <property type="entry name" value="Family A G protein-coupled receptor-like"/>
    <property type="match status" value="1"/>
</dbReference>
<feature type="compositionally biased region" description="Low complexity" evidence="12">
    <location>
        <begin position="1328"/>
        <end position="1366"/>
    </location>
</feature>
<dbReference type="OrthoDB" id="6425843at2759"/>
<dbReference type="PANTHER" id="PTHR24372:SF82">
    <property type="entry name" value="RICKETS"/>
    <property type="match status" value="1"/>
</dbReference>
<dbReference type="FunFam" id="1.20.1070.10:FF:000156">
    <property type="entry name" value="Lutropin-choriogonadotropic hormone receptor"/>
    <property type="match status" value="1"/>
</dbReference>
<dbReference type="InterPro" id="IPR003591">
    <property type="entry name" value="Leu-rich_rpt_typical-subtyp"/>
</dbReference>
<dbReference type="Pfam" id="PF00001">
    <property type="entry name" value="7tm_1"/>
    <property type="match status" value="1"/>
</dbReference>
<feature type="transmembrane region" description="Helical" evidence="13">
    <location>
        <begin position="931"/>
        <end position="954"/>
    </location>
</feature>
<reference evidence="16" key="1">
    <citation type="submission" date="2020-08" db="EMBL/GenBank/DDBJ databases">
        <title>Multicomponent nature underlies the extraordinary mechanical properties of spider dragline silk.</title>
        <authorList>
            <person name="Kono N."/>
            <person name="Nakamura H."/>
            <person name="Mori M."/>
            <person name="Yoshida Y."/>
            <person name="Ohtoshi R."/>
            <person name="Malay A.D."/>
            <person name="Moran D.A.P."/>
            <person name="Tomita M."/>
            <person name="Numata K."/>
            <person name="Arakawa K."/>
        </authorList>
    </citation>
    <scope>NUCLEOTIDE SEQUENCE</scope>
</reference>
<evidence type="ECO:0000259" key="15">
    <source>
        <dbReference type="PROSITE" id="PS50262"/>
    </source>
</evidence>